<proteinExistence type="predicted"/>
<gene>
    <name evidence="1" type="ORF">B296_00006675</name>
</gene>
<dbReference type="InterPro" id="IPR026736">
    <property type="entry name" value="Virilizer"/>
</dbReference>
<dbReference type="PANTHER" id="PTHR23185:SF0">
    <property type="entry name" value="PROTEIN VIRILIZER HOMOLOG"/>
    <property type="match status" value="1"/>
</dbReference>
<dbReference type="GO" id="GO:0036396">
    <property type="term" value="C:RNA N6-methyladenosine methyltransferase complex"/>
    <property type="evidence" value="ECO:0007669"/>
    <property type="project" value="TreeGrafter"/>
</dbReference>
<dbReference type="Proteomes" id="UP000287651">
    <property type="component" value="Unassembled WGS sequence"/>
</dbReference>
<dbReference type="EMBL" id="AMZH03000771">
    <property type="protein sequence ID" value="RRT82040.1"/>
    <property type="molecule type" value="Genomic_DNA"/>
</dbReference>
<organism evidence="1 2">
    <name type="scientific">Ensete ventricosum</name>
    <name type="common">Abyssinian banana</name>
    <name type="synonym">Musa ensete</name>
    <dbReference type="NCBI Taxonomy" id="4639"/>
    <lineage>
        <taxon>Eukaryota</taxon>
        <taxon>Viridiplantae</taxon>
        <taxon>Streptophyta</taxon>
        <taxon>Embryophyta</taxon>
        <taxon>Tracheophyta</taxon>
        <taxon>Spermatophyta</taxon>
        <taxon>Magnoliopsida</taxon>
        <taxon>Liliopsida</taxon>
        <taxon>Zingiberales</taxon>
        <taxon>Musaceae</taxon>
        <taxon>Ensete</taxon>
    </lineage>
</organism>
<reference evidence="1 2" key="1">
    <citation type="journal article" date="2014" name="Agronomy (Basel)">
        <title>A Draft Genome Sequence for Ensete ventricosum, the Drought-Tolerant Tree Against Hunger.</title>
        <authorList>
            <person name="Harrison J."/>
            <person name="Moore K.A."/>
            <person name="Paszkiewicz K."/>
            <person name="Jones T."/>
            <person name="Grant M."/>
            <person name="Ambacheew D."/>
            <person name="Muzemil S."/>
            <person name="Studholme D.J."/>
        </authorList>
    </citation>
    <scope>NUCLEOTIDE SEQUENCE [LARGE SCALE GENOMIC DNA]</scope>
</reference>
<evidence type="ECO:0000313" key="1">
    <source>
        <dbReference type="EMBL" id="RRT82040.1"/>
    </source>
</evidence>
<dbReference type="GO" id="GO:0003723">
    <property type="term" value="F:RNA binding"/>
    <property type="evidence" value="ECO:0007669"/>
    <property type="project" value="TreeGrafter"/>
</dbReference>
<comment type="caution">
    <text evidence="1">The sequence shown here is derived from an EMBL/GenBank/DDBJ whole genome shotgun (WGS) entry which is preliminary data.</text>
</comment>
<name>A0A427B0M3_ENSVE</name>
<protein>
    <submittedName>
        <fullName evidence="1">Uncharacterized protein</fullName>
    </submittedName>
</protein>
<accession>A0A427B0M3</accession>
<dbReference type="PANTHER" id="PTHR23185">
    <property type="entry name" value="PROTEIN VIRILIZER HOMOLOG"/>
    <property type="match status" value="1"/>
</dbReference>
<evidence type="ECO:0000313" key="2">
    <source>
        <dbReference type="Proteomes" id="UP000287651"/>
    </source>
</evidence>
<sequence>MTSLKYIAFPVAMFDIPPELKQFLLLAVKFCQVADFENQLSEIVSTVVSPVLSYGRHDSSNNTFYWDQNMLVGVTDHKKDMERINDVLVQARKETLELWNSKSVDSQSAEASADFERAETLISELLIDMFNKCKIFKSTSDVELQLFSQKLINLYKPVEDSPLTFARRLSKLEQSEGLLSYKATIDCITTSKCTFAGSDIDTCLLTLLEVISVLLDALRSYRDKEPTAAEIFEVMVTDSAASSLNSWIGHAVELHKALHLASPRTNSKDAPMRLLEWIDAGVVYHRNGAIGLLRYAAVLASGREAHLSSSSVLVSDSIDVENVIGDSTNNSDAQVVDNLLGKLVSDKYFDGVTLCTSSVVQLTTAFRILAFISDDSVRI</sequence>
<dbReference type="AlphaFoldDB" id="A0A427B0M3"/>